<keyword evidence="5" id="KW-1185">Reference proteome</keyword>
<dbReference type="SUPFAM" id="SSF52768">
    <property type="entry name" value="Arginase/deacetylase"/>
    <property type="match status" value="1"/>
</dbReference>
<dbReference type="InterPro" id="IPR023696">
    <property type="entry name" value="Ureohydrolase_dom_sf"/>
</dbReference>
<comment type="similarity">
    <text evidence="1">Belongs to the histone deacetylase family.</text>
</comment>
<evidence type="ECO:0000259" key="3">
    <source>
        <dbReference type="Pfam" id="PF00850"/>
    </source>
</evidence>
<dbReference type="GO" id="GO:0040029">
    <property type="term" value="P:epigenetic regulation of gene expression"/>
    <property type="evidence" value="ECO:0007669"/>
    <property type="project" value="TreeGrafter"/>
</dbReference>
<dbReference type="Proteomes" id="UP000245086">
    <property type="component" value="Unassembled WGS sequence"/>
</dbReference>
<dbReference type="AlphaFoldDB" id="A0A2P2EE23"/>
<dbReference type="GO" id="GO:0004407">
    <property type="term" value="F:histone deacetylase activity"/>
    <property type="evidence" value="ECO:0007669"/>
    <property type="project" value="InterPro"/>
</dbReference>
<proteinExistence type="inferred from homology"/>
<dbReference type="InterPro" id="IPR000286">
    <property type="entry name" value="HDACs"/>
</dbReference>
<dbReference type="CDD" id="cd09993">
    <property type="entry name" value="HDAC_classIV"/>
    <property type="match status" value="1"/>
</dbReference>
<evidence type="ECO:0000313" key="4">
    <source>
        <dbReference type="EMBL" id="GBF59291.1"/>
    </source>
</evidence>
<reference evidence="4" key="1">
    <citation type="journal article" date="2018" name="Genome Announc.">
        <title>Draft Genome Sequence of "Candidatus Phycosocius bacilliformis," an Alphaproteobacterial Ectosymbiont of the Hydrocarbon-Producing Green Alga Botryococcus braunii.</title>
        <authorList>
            <person name="Tanabe Y."/>
            <person name="Yamaguchi H."/>
            <person name="Watanabe M.M."/>
        </authorList>
    </citation>
    <scope>NUCLEOTIDE SEQUENCE [LARGE SCALE GENOMIC DNA]</scope>
    <source>
        <strain evidence="4">BOTRYCO-2</strain>
    </source>
</reference>
<dbReference type="RefSeq" id="WP_238165045.1">
    <property type="nucleotide sequence ID" value="NZ_BFBR01000012.1"/>
</dbReference>
<feature type="domain" description="Histone deacetylase" evidence="3">
    <location>
        <begin position="21"/>
        <end position="285"/>
    </location>
</feature>
<comment type="caution">
    <text evidence="4">The sequence shown here is derived from an EMBL/GenBank/DDBJ whole genome shotgun (WGS) entry which is preliminary data.</text>
</comment>
<dbReference type="Gene3D" id="3.40.800.20">
    <property type="entry name" value="Histone deacetylase domain"/>
    <property type="match status" value="1"/>
</dbReference>
<gene>
    <name evidence="4" type="primary">acuC</name>
    <name evidence="4" type="ORF">PbB2_02985</name>
</gene>
<dbReference type="Pfam" id="PF00850">
    <property type="entry name" value="Hist_deacetyl"/>
    <property type="match status" value="1"/>
</dbReference>
<sequence length="303" mass="32729">MTSVLPIIHHRDYTADTPDGHRFPMQKFARLAEVLIQDGLVPYGFITPEPIDRSALIAAHSPDYVDAVLTRSLPAQAARRIGFELTERVVLRARLATAGTLLAARYALAHGLACNSAGGSHHARPDYGAGFCVFNDVAVAAAVLLADAAVRHIMVVDLDVHHGDGTAVIFQNEPRVFTFSMHCDDNWPLEKPPSDLDIALPKGTGDVGYLAALDEHLPALLDEIRPDLVFYIAGVDPHQDDRLGKLALTDHGLMARERRVIGAVRGRAIPLVTVLGGGYGHDVDAVARRHSFVFHAAADFLVG</sequence>
<name>A0A2P2EE23_9PROT</name>
<dbReference type="EMBL" id="BFBR01000012">
    <property type="protein sequence ID" value="GBF59291.1"/>
    <property type="molecule type" value="Genomic_DNA"/>
</dbReference>
<protein>
    <submittedName>
        <fullName evidence="4">Acetoin utilization protein AcuC</fullName>
    </submittedName>
</protein>
<evidence type="ECO:0000313" key="5">
    <source>
        <dbReference type="Proteomes" id="UP000245086"/>
    </source>
</evidence>
<accession>A0A2P2EE23</accession>
<dbReference type="PANTHER" id="PTHR10625">
    <property type="entry name" value="HISTONE DEACETYLASE HDAC1-RELATED"/>
    <property type="match status" value="1"/>
</dbReference>
<dbReference type="InterPro" id="IPR037138">
    <property type="entry name" value="His_deacetylse_dom_sf"/>
</dbReference>
<dbReference type="PANTHER" id="PTHR10625:SF19">
    <property type="entry name" value="HISTONE DEACETYLASE 12"/>
    <property type="match status" value="1"/>
</dbReference>
<dbReference type="InterPro" id="IPR044150">
    <property type="entry name" value="HDAC_classIV"/>
</dbReference>
<dbReference type="GO" id="GO:0016787">
    <property type="term" value="F:hydrolase activity"/>
    <property type="evidence" value="ECO:0007669"/>
    <property type="project" value="UniProtKB-KW"/>
</dbReference>
<keyword evidence="2" id="KW-0378">Hydrolase</keyword>
<organism evidence="4 5">
    <name type="scientific">Candidatus Phycosocius bacilliformis</name>
    <dbReference type="NCBI Taxonomy" id="1445552"/>
    <lineage>
        <taxon>Bacteria</taxon>
        <taxon>Pseudomonadati</taxon>
        <taxon>Pseudomonadota</taxon>
        <taxon>Alphaproteobacteria</taxon>
        <taxon>Caulobacterales</taxon>
        <taxon>Caulobacterales incertae sedis</taxon>
        <taxon>Candidatus Phycosocius</taxon>
    </lineage>
</organism>
<evidence type="ECO:0000256" key="2">
    <source>
        <dbReference type="ARBA" id="ARBA00022801"/>
    </source>
</evidence>
<evidence type="ECO:0000256" key="1">
    <source>
        <dbReference type="ARBA" id="ARBA00005947"/>
    </source>
</evidence>
<dbReference type="PRINTS" id="PR01270">
    <property type="entry name" value="HDASUPER"/>
</dbReference>
<dbReference type="InterPro" id="IPR023801">
    <property type="entry name" value="His_deacetylse_dom"/>
</dbReference>